<feature type="compositionally biased region" description="Acidic residues" evidence="1">
    <location>
        <begin position="441"/>
        <end position="452"/>
    </location>
</feature>
<name>A0A8J3MZ30_9CHLR</name>
<feature type="compositionally biased region" description="Basic and acidic residues" evidence="1">
    <location>
        <begin position="1"/>
        <end position="12"/>
    </location>
</feature>
<feature type="region of interest" description="Disordered" evidence="1">
    <location>
        <begin position="1"/>
        <end position="21"/>
    </location>
</feature>
<evidence type="ECO:0000256" key="1">
    <source>
        <dbReference type="SAM" id="MobiDB-lite"/>
    </source>
</evidence>
<protein>
    <submittedName>
        <fullName evidence="2">Uncharacterized protein</fullName>
    </submittedName>
</protein>
<feature type="region of interest" description="Disordered" evidence="1">
    <location>
        <begin position="400"/>
        <end position="426"/>
    </location>
</feature>
<feature type="compositionally biased region" description="Basic and acidic residues" evidence="1">
    <location>
        <begin position="403"/>
        <end position="413"/>
    </location>
</feature>
<dbReference type="Proteomes" id="UP000612362">
    <property type="component" value="Unassembled WGS sequence"/>
</dbReference>
<dbReference type="AlphaFoldDB" id="A0A8J3MZ30"/>
<accession>A0A8J3MZ30</accession>
<comment type="caution">
    <text evidence="2">The sequence shown here is derived from an EMBL/GenBank/DDBJ whole genome shotgun (WGS) entry which is preliminary data.</text>
</comment>
<gene>
    <name evidence="2" type="ORF">KSX_95660</name>
</gene>
<proteinExistence type="predicted"/>
<organism evidence="2 3">
    <name type="scientific">Ktedonospora formicarum</name>
    <dbReference type="NCBI Taxonomy" id="2778364"/>
    <lineage>
        <taxon>Bacteria</taxon>
        <taxon>Bacillati</taxon>
        <taxon>Chloroflexota</taxon>
        <taxon>Ktedonobacteria</taxon>
        <taxon>Ktedonobacterales</taxon>
        <taxon>Ktedonobacteraceae</taxon>
        <taxon>Ktedonospora</taxon>
    </lineage>
</organism>
<evidence type="ECO:0000313" key="2">
    <source>
        <dbReference type="EMBL" id="GHO51403.1"/>
    </source>
</evidence>
<feature type="region of interest" description="Disordered" evidence="1">
    <location>
        <begin position="441"/>
        <end position="469"/>
    </location>
</feature>
<keyword evidence="3" id="KW-1185">Reference proteome</keyword>
<feature type="compositionally biased region" description="Basic and acidic residues" evidence="1">
    <location>
        <begin position="460"/>
        <end position="469"/>
    </location>
</feature>
<dbReference type="EMBL" id="BNJF01000012">
    <property type="protein sequence ID" value="GHO51403.1"/>
    <property type="molecule type" value="Genomic_DNA"/>
</dbReference>
<reference evidence="2" key="1">
    <citation type="submission" date="2020-10" db="EMBL/GenBank/DDBJ databases">
        <title>Taxonomic study of unclassified bacteria belonging to the class Ktedonobacteria.</title>
        <authorList>
            <person name="Yabe S."/>
            <person name="Wang C.M."/>
            <person name="Zheng Y."/>
            <person name="Sakai Y."/>
            <person name="Cavaletti L."/>
            <person name="Monciardini P."/>
            <person name="Donadio S."/>
        </authorList>
    </citation>
    <scope>NUCLEOTIDE SEQUENCE</scope>
    <source>
        <strain evidence="2">SOSP1-1</strain>
    </source>
</reference>
<evidence type="ECO:0000313" key="3">
    <source>
        <dbReference type="Proteomes" id="UP000612362"/>
    </source>
</evidence>
<sequence length="469" mass="55322">MKKTSEIQDREQTPQPAVEDVQPTKAQIIAAILDEPDMESVDWAALMGEGVVVRVHIRRVRFRKRLTFADLGLHFPTEEISHKMHEMFRLGMKNLLPRNYLDRIEQIEYRARKLVTARSYETIWGPFIPVTAYIPWREEMRQLELDYYQVRDDLLRDYPAIRKQILTDYVLAARQSYRILHQLHPDALTERERLREIFYLAGVRHKIRQMLPSAEDIMNTFEFTVSPTYIDLPLLAGAEMEAMPGAEAPLDKVTIEGITPQEQRELRWLQAGTKERQRMMREMNEDVVRRAREQKEQQIDLFFTTIISQLRGLLYDATTNVLASLKTRERLQPRAVVQLKNLVEHLQQLNFYGDRDVEIAMRLIKDLVDRPREKRDLALIDQRLRQIATVMRSTLLALEDESREEREDDEKRGIAGVSRKPSRTEVREARLELGFSIPSWEEEREERQEEDAPLLSLPVAEEREERSWP</sequence>